<gene>
    <name evidence="1" type="ORF">EV696_10160</name>
</gene>
<accession>A0A4R6UV51</accession>
<protein>
    <submittedName>
        <fullName evidence="1">Uncharacterized protein</fullName>
    </submittedName>
</protein>
<evidence type="ECO:0000313" key="2">
    <source>
        <dbReference type="Proteomes" id="UP000295375"/>
    </source>
</evidence>
<evidence type="ECO:0000313" key="1">
    <source>
        <dbReference type="EMBL" id="TDQ51091.1"/>
    </source>
</evidence>
<name>A0A4R6UV51_9GAMM</name>
<organism evidence="1 2">
    <name type="scientific">Permianibacter aggregans</name>
    <dbReference type="NCBI Taxonomy" id="1510150"/>
    <lineage>
        <taxon>Bacteria</taxon>
        <taxon>Pseudomonadati</taxon>
        <taxon>Pseudomonadota</taxon>
        <taxon>Gammaproteobacteria</taxon>
        <taxon>Pseudomonadales</taxon>
        <taxon>Pseudomonadaceae</taxon>
        <taxon>Permianibacter</taxon>
    </lineage>
</organism>
<dbReference type="AlphaFoldDB" id="A0A4R6UV51"/>
<keyword evidence="2" id="KW-1185">Reference proteome</keyword>
<reference evidence="1 2" key="1">
    <citation type="submission" date="2019-03" db="EMBL/GenBank/DDBJ databases">
        <title>Genomic Encyclopedia of Type Strains, Phase IV (KMG-IV): sequencing the most valuable type-strain genomes for metagenomic binning, comparative biology and taxonomic classification.</title>
        <authorList>
            <person name="Goeker M."/>
        </authorList>
    </citation>
    <scope>NUCLEOTIDE SEQUENCE [LARGE SCALE GENOMIC DNA]</scope>
    <source>
        <strain evidence="1 2">DSM 103792</strain>
    </source>
</reference>
<sequence length="217" mass="24752">MFTAARHRKHCGRAQFARLVSAMLGLLLILPIAKAAEHAHGIHGIHGMVLFSDGQRLFASHMPLYQHPHDYQVALQLSSPENPALIARLAETPLLTIAPEAFDLRRLEPAHPTALQQFQAAVYLGHFERGGERWFAARFTVEKTWLFAPLQLDGVERFYRVGEPPVFFVIAKIHQRPDQDRIYRIEWPSAPSLPAYWTPPLPFPLPKPIYLESEDLR</sequence>
<dbReference type="EMBL" id="SNYM01000001">
    <property type="protein sequence ID" value="TDQ51091.1"/>
    <property type="molecule type" value="Genomic_DNA"/>
</dbReference>
<proteinExistence type="predicted"/>
<dbReference type="Proteomes" id="UP000295375">
    <property type="component" value="Unassembled WGS sequence"/>
</dbReference>
<comment type="caution">
    <text evidence="1">The sequence shown here is derived from an EMBL/GenBank/DDBJ whole genome shotgun (WGS) entry which is preliminary data.</text>
</comment>